<reference evidence="2 3" key="1">
    <citation type="submission" date="2008-07" db="EMBL/GenBank/DDBJ databases">
        <authorList>
            <person name="El-Sayed N."/>
            <person name="Caler E."/>
            <person name="Inman J."/>
            <person name="Amedeo P."/>
            <person name="Hass B."/>
            <person name="Wortman J."/>
        </authorList>
    </citation>
    <scope>NUCLEOTIDE SEQUENCE [LARGE SCALE GENOMIC DNA]</scope>
    <source>
        <strain evidence="3">ATCC 50983 / TXsc</strain>
    </source>
</reference>
<dbReference type="EMBL" id="GG672852">
    <property type="protein sequence ID" value="EER16675.1"/>
    <property type="molecule type" value="Genomic_DNA"/>
</dbReference>
<gene>
    <name evidence="2" type="ORF">Pmar_PMAR004983</name>
</gene>
<keyword evidence="3" id="KW-1185">Reference proteome</keyword>
<sequence>MPPTRRPPAVARSREEVHSASTQATRTGEGGLVRKGTRRKEGGPRPGREEEDP</sequence>
<protein>
    <submittedName>
        <fullName evidence="2">Uncharacterized protein</fullName>
    </submittedName>
</protein>
<dbReference type="AlphaFoldDB" id="C5KFR8"/>
<organism evidence="3">
    <name type="scientific">Perkinsus marinus (strain ATCC 50983 / TXsc)</name>
    <dbReference type="NCBI Taxonomy" id="423536"/>
    <lineage>
        <taxon>Eukaryota</taxon>
        <taxon>Sar</taxon>
        <taxon>Alveolata</taxon>
        <taxon>Perkinsozoa</taxon>
        <taxon>Perkinsea</taxon>
        <taxon>Perkinsida</taxon>
        <taxon>Perkinsidae</taxon>
        <taxon>Perkinsus</taxon>
    </lineage>
</organism>
<dbReference type="RefSeq" id="XP_002784879.1">
    <property type="nucleotide sequence ID" value="XM_002784833.1"/>
</dbReference>
<feature type="non-terminal residue" evidence="2">
    <location>
        <position position="53"/>
    </location>
</feature>
<evidence type="ECO:0000256" key="1">
    <source>
        <dbReference type="SAM" id="MobiDB-lite"/>
    </source>
</evidence>
<name>C5KFR8_PERM5</name>
<feature type="region of interest" description="Disordered" evidence="1">
    <location>
        <begin position="1"/>
        <end position="53"/>
    </location>
</feature>
<accession>C5KFR8</accession>
<proteinExistence type="predicted"/>
<dbReference type="GeneID" id="9063776"/>
<dbReference type="InParanoid" id="C5KFR8"/>
<evidence type="ECO:0000313" key="2">
    <source>
        <dbReference type="EMBL" id="EER16675.1"/>
    </source>
</evidence>
<feature type="compositionally biased region" description="Basic and acidic residues" evidence="1">
    <location>
        <begin position="39"/>
        <end position="53"/>
    </location>
</feature>
<evidence type="ECO:0000313" key="3">
    <source>
        <dbReference type="Proteomes" id="UP000007800"/>
    </source>
</evidence>
<dbReference type="Proteomes" id="UP000007800">
    <property type="component" value="Unassembled WGS sequence"/>
</dbReference>